<reference evidence="1 2" key="1">
    <citation type="journal article" date="2015" name="Genome Announc.">
        <title>Expanding the biotechnology potential of lactobacilli through comparative genomics of 213 strains and associated genera.</title>
        <authorList>
            <person name="Sun Z."/>
            <person name="Harris H.M."/>
            <person name="McCann A."/>
            <person name="Guo C."/>
            <person name="Argimon S."/>
            <person name="Zhang W."/>
            <person name="Yang X."/>
            <person name="Jeffery I.B."/>
            <person name="Cooney J.C."/>
            <person name="Kagawa T.F."/>
            <person name="Liu W."/>
            <person name="Song Y."/>
            <person name="Salvetti E."/>
            <person name="Wrobel A."/>
            <person name="Rasinkangas P."/>
            <person name="Parkhill J."/>
            <person name="Rea M.C."/>
            <person name="O'Sullivan O."/>
            <person name="Ritari J."/>
            <person name="Douillard F.P."/>
            <person name="Paul Ross R."/>
            <person name="Yang R."/>
            <person name="Briner A.E."/>
            <person name="Felis G.E."/>
            <person name="de Vos W.M."/>
            <person name="Barrangou R."/>
            <person name="Klaenhammer T.R."/>
            <person name="Caufield P.W."/>
            <person name="Cui Y."/>
            <person name="Zhang H."/>
            <person name="O'Toole P.W."/>
        </authorList>
    </citation>
    <scope>NUCLEOTIDE SEQUENCE [LARGE SCALE GENOMIC DNA]</scope>
    <source>
        <strain evidence="1 2">DSM 18382</strain>
    </source>
</reference>
<name>A0A0R1VNV5_9LACO</name>
<accession>A0A0R1VNV5</accession>
<protein>
    <submittedName>
        <fullName evidence="1">Uncharacterized protein</fullName>
    </submittedName>
</protein>
<proteinExistence type="predicted"/>
<dbReference type="EMBL" id="AZFY01000096">
    <property type="protein sequence ID" value="KRM07415.1"/>
    <property type="molecule type" value="Genomic_DNA"/>
</dbReference>
<sequence>MEKRFNYVLIGMIYLIKTNNQGVVKMAVNQNILGISIMRQLKVKVLKTAFLLQRPILVIQQKNMLTTFKLSW</sequence>
<organism evidence="1 2">
    <name type="scientific">Lentilactobacillus farraginis DSM 18382 = JCM 14108</name>
    <dbReference type="NCBI Taxonomy" id="1423743"/>
    <lineage>
        <taxon>Bacteria</taxon>
        <taxon>Bacillati</taxon>
        <taxon>Bacillota</taxon>
        <taxon>Bacilli</taxon>
        <taxon>Lactobacillales</taxon>
        <taxon>Lactobacillaceae</taxon>
        <taxon>Lentilactobacillus</taxon>
    </lineage>
</organism>
<comment type="caution">
    <text evidence="1">The sequence shown here is derived from an EMBL/GenBank/DDBJ whole genome shotgun (WGS) entry which is preliminary data.</text>
</comment>
<evidence type="ECO:0000313" key="2">
    <source>
        <dbReference type="Proteomes" id="UP000051966"/>
    </source>
</evidence>
<keyword evidence="2" id="KW-1185">Reference proteome</keyword>
<dbReference type="PATRIC" id="fig|1423743.5.peg.384"/>
<gene>
    <name evidence="1" type="ORF">FD41_GL000370</name>
</gene>
<dbReference type="AlphaFoldDB" id="A0A0R1VNV5"/>
<dbReference type="Proteomes" id="UP000051966">
    <property type="component" value="Unassembled WGS sequence"/>
</dbReference>
<evidence type="ECO:0000313" key="1">
    <source>
        <dbReference type="EMBL" id="KRM07415.1"/>
    </source>
</evidence>